<accession>A0A0F9N745</accession>
<dbReference type="AlphaFoldDB" id="A0A0F9N745"/>
<dbReference type="InterPro" id="IPR013783">
    <property type="entry name" value="Ig-like_fold"/>
</dbReference>
<proteinExistence type="predicted"/>
<organism evidence="2">
    <name type="scientific">marine sediment metagenome</name>
    <dbReference type="NCBI Taxonomy" id="412755"/>
    <lineage>
        <taxon>unclassified sequences</taxon>
        <taxon>metagenomes</taxon>
        <taxon>ecological metagenomes</taxon>
    </lineage>
</organism>
<dbReference type="InterPro" id="IPR025392">
    <property type="entry name" value="DUF4124"/>
</dbReference>
<dbReference type="EMBL" id="LAZR01003717">
    <property type="protein sequence ID" value="KKN15385.1"/>
    <property type="molecule type" value="Genomic_DNA"/>
</dbReference>
<dbReference type="Gene3D" id="2.60.40.10">
    <property type="entry name" value="Immunoglobulins"/>
    <property type="match status" value="1"/>
</dbReference>
<evidence type="ECO:0000259" key="1">
    <source>
        <dbReference type="Pfam" id="PF13511"/>
    </source>
</evidence>
<protein>
    <recommendedName>
        <fullName evidence="1">DUF4124 domain-containing protein</fullName>
    </recommendedName>
</protein>
<dbReference type="Pfam" id="PF13511">
    <property type="entry name" value="DUF4124"/>
    <property type="match status" value="1"/>
</dbReference>
<reference evidence="2" key="1">
    <citation type="journal article" date="2015" name="Nature">
        <title>Complex archaea that bridge the gap between prokaryotes and eukaryotes.</title>
        <authorList>
            <person name="Spang A."/>
            <person name="Saw J.H."/>
            <person name="Jorgensen S.L."/>
            <person name="Zaremba-Niedzwiedzka K."/>
            <person name="Martijn J."/>
            <person name="Lind A.E."/>
            <person name="van Eijk R."/>
            <person name="Schleper C."/>
            <person name="Guy L."/>
            <person name="Ettema T.J."/>
        </authorList>
    </citation>
    <scope>NUCLEOTIDE SEQUENCE</scope>
</reference>
<name>A0A0F9N745_9ZZZZ</name>
<feature type="domain" description="DUF4124" evidence="1">
    <location>
        <begin position="8"/>
        <end position="54"/>
    </location>
</feature>
<evidence type="ECO:0000313" key="2">
    <source>
        <dbReference type="EMBL" id="KKN15385.1"/>
    </source>
</evidence>
<sequence>MRYILLILLTIMALTSHAQIYRWVDDSGDVVFSDEDHPGAEKVDLQESTVYSSPNKSIPVEIETEPESTEQNVPDYVINITSPADNESIWVNNGDVKVTMTVEPSLDKERGDGIVLLLDGNSAAGPQTTLSYQFSNLSRGSHQLEAKVVNNQGEEITSSSITFHLHQASQLNN</sequence>
<comment type="caution">
    <text evidence="2">The sequence shown here is derived from an EMBL/GenBank/DDBJ whole genome shotgun (WGS) entry which is preliminary data.</text>
</comment>
<gene>
    <name evidence="2" type="ORF">LCGC14_0986540</name>
</gene>